<feature type="domain" description="NurA" evidence="1">
    <location>
        <begin position="125"/>
        <end position="282"/>
    </location>
</feature>
<organism evidence="2">
    <name type="scientific">Thermocrinis ruber</name>
    <dbReference type="NCBI Taxonomy" id="75906"/>
    <lineage>
        <taxon>Bacteria</taxon>
        <taxon>Pseudomonadati</taxon>
        <taxon>Aquificota</taxon>
        <taxon>Aquificia</taxon>
        <taxon>Aquificales</taxon>
        <taxon>Aquificaceae</taxon>
        <taxon>Thermocrinis</taxon>
    </lineage>
</organism>
<name>A0A7C5X0N5_9AQUI</name>
<dbReference type="EMBL" id="DSAC01000044">
    <property type="protein sequence ID" value="HHO73735.1"/>
    <property type="molecule type" value="Genomic_DNA"/>
</dbReference>
<dbReference type="AlphaFoldDB" id="A0A7C5X0N5"/>
<evidence type="ECO:0000259" key="1">
    <source>
        <dbReference type="Pfam" id="PF09376"/>
    </source>
</evidence>
<proteinExistence type="predicted"/>
<dbReference type="Pfam" id="PF09376">
    <property type="entry name" value="NurA"/>
    <property type="match status" value="1"/>
</dbReference>
<gene>
    <name evidence="2" type="ORF">ENN04_03765</name>
</gene>
<accession>A0A7C5X0N5</accession>
<protein>
    <submittedName>
        <fullName evidence="2">Nuclease</fullName>
    </submittedName>
</protein>
<dbReference type="InterPro" id="IPR018977">
    <property type="entry name" value="NurA_domain"/>
</dbReference>
<dbReference type="InterPro" id="IPR012337">
    <property type="entry name" value="RNaseH-like_sf"/>
</dbReference>
<reference evidence="2" key="1">
    <citation type="journal article" date="2020" name="mSystems">
        <title>Genome- and Community-Level Interaction Insights into Carbon Utilization and Element Cycling Functions of Hydrothermarchaeota in Hydrothermal Sediment.</title>
        <authorList>
            <person name="Zhou Z."/>
            <person name="Liu Y."/>
            <person name="Xu W."/>
            <person name="Pan J."/>
            <person name="Luo Z.H."/>
            <person name="Li M."/>
        </authorList>
    </citation>
    <scope>NUCLEOTIDE SEQUENCE [LARGE SCALE GENOMIC DNA]</scope>
    <source>
        <strain evidence="2">SpSt-114</strain>
    </source>
</reference>
<comment type="caution">
    <text evidence="2">The sequence shown here is derived from an EMBL/GenBank/DDBJ whole genome shotgun (WGS) entry which is preliminary data.</text>
</comment>
<evidence type="ECO:0000313" key="2">
    <source>
        <dbReference type="EMBL" id="HHO73735.1"/>
    </source>
</evidence>
<sequence>MRYRVSLKLWEMNEMENMEYEESEQFAGFEEDPTDVYKGYVPEEFTIAFVDGIRRIDHSAYVWDESKNSSYEAVFATLSAGAIILKPKSINLIEHSFCMQRVRRVFLVKGDIEEAAFFGLDYEVKKLLEDRELSLELLRLLRSEEANTAREVWKKVKPQLLVCDGTLTSEHRGITCVGFVKTIKRLFISREYAHLLQNLKKGHRTPLIRVHSQRKIEEQAKLDKYTWYVKLAEGEGIGTLARLEASGNLPKERVKELADLTAGVLPMFASAPFQDPRSPQNLLPIKVLENTLRKHLGAPDIARKRLQEIFLNA</sequence>
<dbReference type="SUPFAM" id="SSF53098">
    <property type="entry name" value="Ribonuclease H-like"/>
    <property type="match status" value="1"/>
</dbReference>